<organism evidence="8 9">
    <name type="scientific">Draconibacterium aestuarii</name>
    <dbReference type="NCBI Taxonomy" id="2998507"/>
    <lineage>
        <taxon>Bacteria</taxon>
        <taxon>Pseudomonadati</taxon>
        <taxon>Bacteroidota</taxon>
        <taxon>Bacteroidia</taxon>
        <taxon>Marinilabiliales</taxon>
        <taxon>Prolixibacteraceae</taxon>
        <taxon>Draconibacterium</taxon>
    </lineage>
</organism>
<keyword evidence="4 6" id="KW-0949">S-adenosyl-L-methionine</keyword>
<comment type="subcellular location">
    <subcellularLocation>
        <location evidence="6">Cytoplasm</location>
    </subcellularLocation>
</comment>
<dbReference type="SUPFAM" id="SSF53335">
    <property type="entry name" value="S-adenosyl-L-methionine-dependent methyltransferases"/>
    <property type="match status" value="1"/>
</dbReference>
<evidence type="ECO:0000256" key="5">
    <source>
        <dbReference type="ARBA" id="ARBA00022694"/>
    </source>
</evidence>
<dbReference type="CDD" id="cd02440">
    <property type="entry name" value="AdoMet_MTases"/>
    <property type="match status" value="1"/>
</dbReference>
<sequence length="238" mass="26408">MGKNNYFQFKQFTVRQEKAAMKVGTDGVLLGAWADVEKCDKILDVGTGTGLIALMLAQRSTAQITAIEIEENAAAEAKSNVADSDWSNRIDVQNASFQEFAKNSVLKYDLIVSNPPFFSNNLKASNAPRNLARHNDSLSFLELITNALNLFDTNGRLAVILPVEPAEEFNKLACKNGLYLLRRTEVSPSVAKAVNRVLMEFTKKKTACKAACLPVYSKDGSDYSVEFKTLTKDFYLRF</sequence>
<proteinExistence type="inferred from homology"/>
<dbReference type="Gene3D" id="3.40.50.150">
    <property type="entry name" value="Vaccinia Virus protein VP39"/>
    <property type="match status" value="1"/>
</dbReference>
<dbReference type="PANTHER" id="PTHR47739">
    <property type="entry name" value="TRNA1(VAL) (ADENINE(37)-N6)-METHYLTRANSFERASE"/>
    <property type="match status" value="1"/>
</dbReference>
<accession>A0A9X3F8W9</accession>
<keyword evidence="3 6" id="KW-0808">Transferase</keyword>
<evidence type="ECO:0000256" key="2">
    <source>
        <dbReference type="ARBA" id="ARBA00022603"/>
    </source>
</evidence>
<evidence type="ECO:0000259" key="7">
    <source>
        <dbReference type="Pfam" id="PF05175"/>
    </source>
</evidence>
<dbReference type="AlphaFoldDB" id="A0A9X3F8W9"/>
<dbReference type="PRINTS" id="PR00507">
    <property type="entry name" value="N12N6MTFRASE"/>
</dbReference>
<dbReference type="GO" id="GO:0016430">
    <property type="term" value="F:tRNA (adenine-N6)-methyltransferase activity"/>
    <property type="evidence" value="ECO:0007669"/>
    <property type="project" value="UniProtKB-UniRule"/>
</dbReference>
<evidence type="ECO:0000256" key="4">
    <source>
        <dbReference type="ARBA" id="ARBA00022691"/>
    </source>
</evidence>
<keyword evidence="2 6" id="KW-0489">Methyltransferase</keyword>
<feature type="domain" description="Methyltransferase small" evidence="7">
    <location>
        <begin position="38"/>
        <end position="128"/>
    </location>
</feature>
<name>A0A9X3F8W9_9BACT</name>
<evidence type="ECO:0000313" key="9">
    <source>
        <dbReference type="Proteomes" id="UP001145087"/>
    </source>
</evidence>
<protein>
    <recommendedName>
        <fullName evidence="6">tRNA1(Val) (adenine(37)-N6)-methyltransferase</fullName>
        <ecNumber evidence="6">2.1.1.223</ecNumber>
    </recommendedName>
    <alternativeName>
        <fullName evidence="6">tRNA m6A37 methyltransferase</fullName>
    </alternativeName>
</protein>
<dbReference type="GO" id="GO:0003676">
    <property type="term" value="F:nucleic acid binding"/>
    <property type="evidence" value="ECO:0007669"/>
    <property type="project" value="InterPro"/>
</dbReference>
<dbReference type="GO" id="GO:0008033">
    <property type="term" value="P:tRNA processing"/>
    <property type="evidence" value="ECO:0007669"/>
    <property type="project" value="UniProtKB-UniRule"/>
</dbReference>
<dbReference type="Pfam" id="PF05175">
    <property type="entry name" value="MTS"/>
    <property type="match status" value="1"/>
</dbReference>
<evidence type="ECO:0000256" key="6">
    <source>
        <dbReference type="HAMAP-Rule" id="MF_01872"/>
    </source>
</evidence>
<comment type="function">
    <text evidence="6">Specifically methylates the adenine in position 37 of tRNA(1)(Val) (anticodon cmo5UAC).</text>
</comment>
<keyword evidence="1 6" id="KW-0963">Cytoplasm</keyword>
<dbReference type="InterPro" id="IPR029063">
    <property type="entry name" value="SAM-dependent_MTases_sf"/>
</dbReference>
<dbReference type="HAMAP" id="MF_01872">
    <property type="entry name" value="tRNA_methyltr_YfiC"/>
    <property type="match status" value="1"/>
</dbReference>
<dbReference type="RefSeq" id="WP_343335013.1">
    <property type="nucleotide sequence ID" value="NZ_JAPOHD010000062.1"/>
</dbReference>
<evidence type="ECO:0000313" key="8">
    <source>
        <dbReference type="EMBL" id="MCY1722688.1"/>
    </source>
</evidence>
<dbReference type="EMBL" id="JAPOHD010000062">
    <property type="protein sequence ID" value="MCY1722688.1"/>
    <property type="molecule type" value="Genomic_DNA"/>
</dbReference>
<gene>
    <name evidence="8" type="ORF">OU798_20225</name>
</gene>
<dbReference type="GO" id="GO:0005737">
    <property type="term" value="C:cytoplasm"/>
    <property type="evidence" value="ECO:0007669"/>
    <property type="project" value="UniProtKB-SubCell"/>
</dbReference>
<reference evidence="8" key="1">
    <citation type="submission" date="2022-11" db="EMBL/GenBank/DDBJ databases">
        <title>Marilongibacter aestuarii gen. nov., sp. nov., isolated from tidal flat sediment.</title>
        <authorList>
            <person name="Jiayan W."/>
        </authorList>
    </citation>
    <scope>NUCLEOTIDE SEQUENCE</scope>
    <source>
        <strain evidence="8">Z1-6</strain>
    </source>
</reference>
<dbReference type="Proteomes" id="UP001145087">
    <property type="component" value="Unassembled WGS sequence"/>
</dbReference>
<comment type="catalytic activity">
    <reaction evidence="6">
        <text>adenosine(37) in tRNA1(Val) + S-adenosyl-L-methionine = N(6)-methyladenosine(37) in tRNA1(Val) + S-adenosyl-L-homocysteine + H(+)</text>
        <dbReference type="Rhea" id="RHEA:43160"/>
        <dbReference type="Rhea" id="RHEA-COMP:10369"/>
        <dbReference type="Rhea" id="RHEA-COMP:10370"/>
        <dbReference type="ChEBI" id="CHEBI:15378"/>
        <dbReference type="ChEBI" id="CHEBI:57856"/>
        <dbReference type="ChEBI" id="CHEBI:59789"/>
        <dbReference type="ChEBI" id="CHEBI:74411"/>
        <dbReference type="ChEBI" id="CHEBI:74449"/>
        <dbReference type="EC" id="2.1.1.223"/>
    </reaction>
</comment>
<comment type="similarity">
    <text evidence="6">Belongs to the methyltransferase superfamily. tRNA (adenine-N(6)-)-methyltransferase family.</text>
</comment>
<dbReference type="InterPro" id="IPR002052">
    <property type="entry name" value="DNA_methylase_N6_adenine_CS"/>
</dbReference>
<keyword evidence="5 6" id="KW-0819">tRNA processing</keyword>
<dbReference type="PROSITE" id="PS00092">
    <property type="entry name" value="N6_MTASE"/>
    <property type="match status" value="1"/>
</dbReference>
<dbReference type="EC" id="2.1.1.223" evidence="6"/>
<keyword evidence="9" id="KW-1185">Reference proteome</keyword>
<evidence type="ECO:0000256" key="3">
    <source>
        <dbReference type="ARBA" id="ARBA00022679"/>
    </source>
</evidence>
<comment type="caution">
    <text evidence="8">The sequence shown here is derived from an EMBL/GenBank/DDBJ whole genome shotgun (WGS) entry which is preliminary data.</text>
</comment>
<dbReference type="InterPro" id="IPR007848">
    <property type="entry name" value="Small_mtfrase_dom"/>
</dbReference>
<dbReference type="InterPro" id="IPR050210">
    <property type="entry name" value="tRNA_Adenine-N(6)_MTase"/>
</dbReference>
<dbReference type="PANTHER" id="PTHR47739:SF1">
    <property type="entry name" value="TRNA1(VAL) (ADENINE(37)-N6)-METHYLTRANSFERASE"/>
    <property type="match status" value="1"/>
</dbReference>
<dbReference type="InterPro" id="IPR022882">
    <property type="entry name" value="tRNA_adenine-N6_MeTrfase"/>
</dbReference>
<dbReference type="GO" id="GO:0032259">
    <property type="term" value="P:methylation"/>
    <property type="evidence" value="ECO:0007669"/>
    <property type="project" value="UniProtKB-KW"/>
</dbReference>
<evidence type="ECO:0000256" key="1">
    <source>
        <dbReference type="ARBA" id="ARBA00022490"/>
    </source>
</evidence>